<comment type="similarity">
    <text evidence="1">Belongs to the RRP12 family.</text>
</comment>
<dbReference type="Gene3D" id="1.25.10.10">
    <property type="entry name" value="Leucine-rich Repeat Variant"/>
    <property type="match status" value="1"/>
</dbReference>
<dbReference type="EMBL" id="OOIL02000294">
    <property type="protein sequence ID" value="VFQ63421.1"/>
    <property type="molecule type" value="Genomic_DNA"/>
</dbReference>
<evidence type="ECO:0000313" key="7">
    <source>
        <dbReference type="Proteomes" id="UP000595140"/>
    </source>
</evidence>
<evidence type="ECO:0000313" key="6">
    <source>
        <dbReference type="EMBL" id="VFQ63421.1"/>
    </source>
</evidence>
<feature type="compositionally biased region" description="Acidic residues" evidence="2">
    <location>
        <begin position="1394"/>
        <end position="1404"/>
    </location>
</feature>
<dbReference type="Pfam" id="PF25772">
    <property type="entry name" value="HEAT_RRP12_N"/>
    <property type="match status" value="1"/>
</dbReference>
<proteinExistence type="inferred from homology"/>
<dbReference type="Proteomes" id="UP000595140">
    <property type="component" value="Unassembled WGS sequence"/>
</dbReference>
<evidence type="ECO:0000259" key="5">
    <source>
        <dbReference type="Pfam" id="PF25772"/>
    </source>
</evidence>
<accession>A0A484KBR3</accession>
<gene>
    <name evidence="6" type="ORF">CCAM_LOCUS5197</name>
</gene>
<reference evidence="6 7" key="1">
    <citation type="submission" date="2018-04" db="EMBL/GenBank/DDBJ databases">
        <authorList>
            <person name="Vogel A."/>
        </authorList>
    </citation>
    <scope>NUCLEOTIDE SEQUENCE [LARGE SCALE GENOMIC DNA]</scope>
</reference>
<feature type="region of interest" description="Disordered" evidence="2">
    <location>
        <begin position="1313"/>
        <end position="1332"/>
    </location>
</feature>
<organism evidence="6 7">
    <name type="scientific">Cuscuta campestris</name>
    <dbReference type="NCBI Taxonomy" id="132261"/>
    <lineage>
        <taxon>Eukaryota</taxon>
        <taxon>Viridiplantae</taxon>
        <taxon>Streptophyta</taxon>
        <taxon>Embryophyta</taxon>
        <taxon>Tracheophyta</taxon>
        <taxon>Spermatophyta</taxon>
        <taxon>Magnoliopsida</taxon>
        <taxon>eudicotyledons</taxon>
        <taxon>Gunneridae</taxon>
        <taxon>Pentapetalae</taxon>
        <taxon>asterids</taxon>
        <taxon>lamiids</taxon>
        <taxon>Solanales</taxon>
        <taxon>Convolvulaceae</taxon>
        <taxon>Cuscuteae</taxon>
        <taxon>Cuscuta</taxon>
        <taxon>Cuscuta subgen. Grammica</taxon>
        <taxon>Cuscuta sect. Cleistogrammica</taxon>
    </lineage>
</organism>
<dbReference type="Pfam" id="PF24626">
    <property type="entry name" value="SH3_Tf2-1"/>
    <property type="match status" value="1"/>
</dbReference>
<name>A0A484KBR3_9ASTE</name>
<dbReference type="InterPro" id="IPR057860">
    <property type="entry name" value="HEAT_RRP12_N"/>
</dbReference>
<dbReference type="InterPro" id="IPR056924">
    <property type="entry name" value="SH3_Tf2-1"/>
</dbReference>
<feature type="domain" description="RRP12 HEAT" evidence="3">
    <location>
        <begin position="641"/>
        <end position="947"/>
    </location>
</feature>
<feature type="compositionally biased region" description="Basic and acidic residues" evidence="2">
    <location>
        <begin position="1437"/>
        <end position="1449"/>
    </location>
</feature>
<feature type="compositionally biased region" description="Basic and acidic residues" evidence="2">
    <location>
        <begin position="1313"/>
        <end position="1325"/>
    </location>
</feature>
<dbReference type="InterPro" id="IPR012978">
    <property type="entry name" value="HEAT_RRP12"/>
</dbReference>
<feature type="region of interest" description="Disordered" evidence="2">
    <location>
        <begin position="1418"/>
        <end position="1511"/>
    </location>
</feature>
<dbReference type="OrthoDB" id="2192888at2759"/>
<dbReference type="InterPro" id="IPR016024">
    <property type="entry name" value="ARM-type_fold"/>
</dbReference>
<dbReference type="PANTHER" id="PTHR48445">
    <property type="entry name" value="OS02G0782100 PROTEIN"/>
    <property type="match status" value="1"/>
</dbReference>
<evidence type="ECO:0000256" key="1">
    <source>
        <dbReference type="ARBA" id="ARBA00007690"/>
    </source>
</evidence>
<evidence type="ECO:0000256" key="2">
    <source>
        <dbReference type="SAM" id="MobiDB-lite"/>
    </source>
</evidence>
<feature type="compositionally biased region" description="Basic and acidic residues" evidence="2">
    <location>
        <begin position="1498"/>
        <end position="1511"/>
    </location>
</feature>
<feature type="domain" description="RRP12 N-terminal HEAT" evidence="5">
    <location>
        <begin position="290"/>
        <end position="574"/>
    </location>
</feature>
<protein>
    <submittedName>
        <fullName evidence="6">Uncharacterized protein</fullName>
    </submittedName>
</protein>
<dbReference type="PANTHER" id="PTHR48445:SF1">
    <property type="entry name" value="OS02G0782100 PROTEIN"/>
    <property type="match status" value="1"/>
</dbReference>
<sequence>MGRLLQPLPVPARVWDDVTMDFIVGPPPSRGYTTIMVVVDRLSKYSRFGTLPATFDAPKYTDDISNVPGLDVLFSERQGLLKELKKNLLGMQQRMCVEANKHRRDMTFGVGDHVLLKLQPYRQFSVAKPMSAKLGRRFYGPFEILAKVGNVAYKLKLPEGTRIHDTIHVSLLRPFVDRSTSPVVQSLPTEFHEGAHCLYLFGLFVQGQSWERGEAQEQWLVPNSSPISLFLSLFPHVPLPWHAFPTRCARVTPRNNLKPASPSNLSGLPLLQRIRTLSILPHFMDMNDMELVDADDFGSSVLSQFSDSMDASHAHICAAINEMSQELKDQNFPLSPVAYFGLTFSSLQRLSTAEAVEPQAHIIDALSTILSLAIYRISKAVLLKQFNCVSNFIIRILTQKKIGDQGIISCLKCNSYLLIVRENASWVDIAELYGLLLGFVADGRPKVRKQSHICLHEVLQKFQNSSSLKTLLAPASEAIQNVFAHLLRGGSNENSSEGPIGAHEGESNQNSSEGPKRAHEVLYILDALKICLPFMSRESSVKILKYFKTLLELRQPLVTRCVTDAINALCTHPTEVSPEVLLDLLCSLAMSISTNESSADNTAFTVRLLGVGMKRIYSLNRQICVVKLPLVFSKLSDVLVSEHEEALFAAKEASKSLINVCIDDSIIKKGVDQVVLSSNDGKRKSAPTIIEKVCAVVESLFDYQYAAVWDISLEIVSTMFDKLGQYSSYFLKGALRNLAEMQKLPDEDFPYRKRLHECVGSAVGAMGPETFLSIVPLNLDSENLSEANLWLFPILKHYIVGAHLRFFTKKIMSIIGTMKQRSATFEEGGKIISARTTDGIVHSLWSLLPSFCNYPLDTADSFKDLEKALHRVLLEEPDIHGIICSSLHILIEQNKNIVEGKHDPSNVGMNIHKERAITHYNTQVASDNLSVIRVSASKLLPLLSGAFMNSSKDTVGPLQTVIGDLASISDKKVVTGFFSSTMRKLLKVTQEASKIECSKDSNAMQVDSSSGKVSLPLMRAQLFDLAVSLLPGLDSKEIDLLFNVIESALKDDEGLVQKRAYKVLSIMLQKSDEFTSRKLEELLNAMVGALPACHFSAKRHRLDCLYFLIVHVSKDNFEQRRREVVASFLTEILLALKEANKRTRNRAYDILVQIGHACVDEERGGKKEHLQQFFIMVAGGLAGETPHMISAATKGLARLAYEFTDLVVASFNVLPSAFLLLRKKNKEIIKANLGLLKVLVAKSQAEGLHSHLRGMVEGLMSWQDSTKSHFKAKVKLLLEMLIKKCGFDAVKAVMPEEHMKLLTNIRKIKDRRERKFDGGSDESRSHISKATTSRLSRWNHTKVFSDFGVDSEGESAGVNSFSGRRGRATSMQRSEACSSRSKKTRRASKSLQEDLFDQEDDEPLDLLDQQKTRFALRSCGTRKRKPESDDEEMEIDAEGHLIIRDEDFKPKKKKPSLSDTEAEAADGGARSEAGSSRKTQKRRKTTDSGWAYTGSEYASKKAGGDTSRKGKLEPYAYWPLDRKMISRRPEHRASARKGMSSVVKMTKSLEGKSVAAALSIKGPKLGKRKGSKRRAK</sequence>
<feature type="domain" description="Tf2-1-like SH3-like" evidence="4">
    <location>
        <begin position="111"/>
        <end position="175"/>
    </location>
</feature>
<evidence type="ECO:0000259" key="3">
    <source>
        <dbReference type="Pfam" id="PF08161"/>
    </source>
</evidence>
<dbReference type="InterPro" id="IPR011989">
    <property type="entry name" value="ARM-like"/>
</dbReference>
<evidence type="ECO:0000259" key="4">
    <source>
        <dbReference type="Pfam" id="PF24626"/>
    </source>
</evidence>
<keyword evidence="7" id="KW-1185">Reference proteome</keyword>
<dbReference type="Pfam" id="PF08161">
    <property type="entry name" value="RRP12_HEAT"/>
    <property type="match status" value="1"/>
</dbReference>
<dbReference type="SUPFAM" id="SSF48371">
    <property type="entry name" value="ARM repeat"/>
    <property type="match status" value="1"/>
</dbReference>
<feature type="region of interest" description="Disordered" evidence="2">
    <location>
        <begin position="492"/>
        <end position="514"/>
    </location>
</feature>
<feature type="region of interest" description="Disordered" evidence="2">
    <location>
        <begin position="1353"/>
        <end position="1404"/>
    </location>
</feature>